<keyword evidence="3" id="KW-1185">Reference proteome</keyword>
<feature type="compositionally biased region" description="Gly residues" evidence="1">
    <location>
        <begin position="27"/>
        <end position="38"/>
    </location>
</feature>
<dbReference type="PROSITE" id="PS51257">
    <property type="entry name" value="PROKAR_LIPOPROTEIN"/>
    <property type="match status" value="1"/>
</dbReference>
<gene>
    <name evidence="2" type="ORF">J2753_000325</name>
</gene>
<dbReference type="EMBL" id="JAGGLC010000001">
    <property type="protein sequence ID" value="MBP1985852.1"/>
    <property type="molecule type" value="Genomic_DNA"/>
</dbReference>
<proteinExistence type="predicted"/>
<dbReference type="AlphaFoldDB" id="A0A8T4GUP7"/>
<organism evidence="2 3">
    <name type="scientific">Halolamina salifodinae</name>
    <dbReference type="NCBI Taxonomy" id="1202767"/>
    <lineage>
        <taxon>Archaea</taxon>
        <taxon>Methanobacteriati</taxon>
        <taxon>Methanobacteriota</taxon>
        <taxon>Stenosarchaea group</taxon>
        <taxon>Halobacteria</taxon>
        <taxon>Halobacteriales</taxon>
        <taxon>Haloferacaceae</taxon>
    </lineage>
</organism>
<dbReference type="Proteomes" id="UP000823736">
    <property type="component" value="Unassembled WGS sequence"/>
</dbReference>
<accession>A0A8T4GUP7</accession>
<reference evidence="2" key="1">
    <citation type="submission" date="2021-03" db="EMBL/GenBank/DDBJ databases">
        <title>Genomic Encyclopedia of Type Strains, Phase IV (KMG-IV): sequencing the most valuable type-strain genomes for metagenomic binning, comparative biology and taxonomic classification.</title>
        <authorList>
            <person name="Goeker M."/>
        </authorList>
    </citation>
    <scope>NUCLEOTIDE SEQUENCE</scope>
    <source>
        <strain evidence="2">DSM 26232</strain>
    </source>
</reference>
<comment type="caution">
    <text evidence="2">The sequence shown here is derived from an EMBL/GenBank/DDBJ whole genome shotgun (WGS) entry which is preliminary data.</text>
</comment>
<feature type="compositionally biased region" description="Acidic residues" evidence="1">
    <location>
        <begin position="39"/>
        <end position="57"/>
    </location>
</feature>
<dbReference type="RefSeq" id="WP_209489807.1">
    <property type="nucleotide sequence ID" value="NZ_JAGGLC010000001.1"/>
</dbReference>
<evidence type="ECO:0000256" key="1">
    <source>
        <dbReference type="SAM" id="MobiDB-lite"/>
    </source>
</evidence>
<feature type="region of interest" description="Disordered" evidence="1">
    <location>
        <begin position="80"/>
        <end position="100"/>
    </location>
</feature>
<evidence type="ECO:0000313" key="2">
    <source>
        <dbReference type="EMBL" id="MBP1985852.1"/>
    </source>
</evidence>
<protein>
    <submittedName>
        <fullName evidence="2">Uncharacterized protein</fullName>
    </submittedName>
</protein>
<sequence length="153" mass="15740">MNPDRIGRREVLAVLSASSVFALSGCAGDGSEGSGNGGEPDDTSEEEESGIGGDDPDITLVAKCDNSDVRWLVEYGWEGAAGEESDSQSGTSDERISIPGDATYVEADIDISSSPQHANGKIGLELTSNGTTVDECSDVIGVDAGCHVEGRTQ</sequence>
<feature type="region of interest" description="Disordered" evidence="1">
    <location>
        <begin position="25"/>
        <end position="60"/>
    </location>
</feature>
<evidence type="ECO:0000313" key="3">
    <source>
        <dbReference type="Proteomes" id="UP000823736"/>
    </source>
</evidence>
<name>A0A8T4GUP7_9EURY</name>